<evidence type="ECO:0000313" key="2">
    <source>
        <dbReference type="EMBL" id="MSS43194.1"/>
    </source>
</evidence>
<keyword evidence="1" id="KW-0732">Signal</keyword>
<accession>A0A844FGU0</accession>
<feature type="signal peptide" evidence="1">
    <location>
        <begin position="1"/>
        <end position="25"/>
    </location>
</feature>
<dbReference type="EMBL" id="VULR01000006">
    <property type="protein sequence ID" value="MSS43194.1"/>
    <property type="molecule type" value="Genomic_DNA"/>
</dbReference>
<dbReference type="PROSITE" id="PS51257">
    <property type="entry name" value="PROKAR_LIPOPROTEIN"/>
    <property type="match status" value="1"/>
</dbReference>
<dbReference type="RefSeq" id="WP_154483879.1">
    <property type="nucleotide sequence ID" value="NZ_VULR01000006.1"/>
</dbReference>
<evidence type="ECO:0000256" key="1">
    <source>
        <dbReference type="SAM" id="SignalP"/>
    </source>
</evidence>
<comment type="caution">
    <text evidence="2">The sequence shown here is derived from an EMBL/GenBank/DDBJ whole genome shotgun (WGS) entry which is preliminary data.</text>
</comment>
<gene>
    <name evidence="2" type="ORF">FYJ27_05535</name>
</gene>
<reference evidence="2 3" key="1">
    <citation type="submission" date="2019-08" db="EMBL/GenBank/DDBJ databases">
        <title>In-depth cultivation of the pig gut microbiome towards novel bacterial diversity and tailored functional studies.</title>
        <authorList>
            <person name="Wylensek D."/>
            <person name="Hitch T.C.A."/>
            <person name="Clavel T."/>
        </authorList>
    </citation>
    <scope>NUCLEOTIDE SEQUENCE [LARGE SCALE GENOMIC DNA]</scope>
    <source>
        <strain evidence="2 3">Med78-601-WT-4W-RMD-3</strain>
    </source>
</reference>
<feature type="chain" id="PRO_5038711059" evidence="1">
    <location>
        <begin position="26"/>
        <end position="275"/>
    </location>
</feature>
<sequence length="275" mass="30649">MKKLLLILLSITLVFSLVGCGSNEAQEADSSKDSNEKVEKISKEDLEQLYADPDKFKGKEVELYAKIFVPVERDGDATYIQAFGDPVNSDKNTIIAIKDSKIDLKEGDIIHVIGKVKGSFDGENAFGGSITAPTIIADSIEKTDYATAFAPAIKTVEVNEEKDQHGCKLKIDKVEIAEDETRVYVKLNNGTDNKIDFYSFNTLIIQGDKQYEAEENYETGYPEPQSEISPGVSTEGIIRFPKIDLEGKQAKIVSEVYSDNYNINMEPFTFEITWD</sequence>
<organism evidence="2 3">
    <name type="scientific">Anaerosalibacter bizertensis</name>
    <dbReference type="NCBI Taxonomy" id="932217"/>
    <lineage>
        <taxon>Bacteria</taxon>
        <taxon>Bacillati</taxon>
        <taxon>Bacillota</taxon>
        <taxon>Tissierellia</taxon>
        <taxon>Tissierellales</taxon>
        <taxon>Sporanaerobacteraceae</taxon>
        <taxon>Anaerosalibacter</taxon>
    </lineage>
</organism>
<proteinExistence type="predicted"/>
<name>A0A844FGU0_9FIRM</name>
<dbReference type="Proteomes" id="UP000462760">
    <property type="component" value="Unassembled WGS sequence"/>
</dbReference>
<dbReference type="OrthoDB" id="517663at2"/>
<protein>
    <submittedName>
        <fullName evidence="2">DUF4352 domain-containing protein</fullName>
    </submittedName>
</protein>
<dbReference type="AlphaFoldDB" id="A0A844FGU0"/>
<evidence type="ECO:0000313" key="3">
    <source>
        <dbReference type="Proteomes" id="UP000462760"/>
    </source>
</evidence>